<reference evidence="16 17" key="1">
    <citation type="journal article" date="2012" name="Int. J. Syst. Evol. Microbiol.">
        <title>Vibrio caribbeanicus sp. nov., isolated from the marine sponge Scleritoderma cyanea.</title>
        <authorList>
            <person name="Hoffmann M."/>
            <person name="Monday S.R."/>
            <person name="Allard M.W."/>
            <person name="Strain E.A."/>
            <person name="Whittaker P."/>
            <person name="Naum M."/>
            <person name="McCarthy P.J."/>
            <person name="Lopez J.V."/>
            <person name="Fischer M."/>
            <person name="Brown E.W."/>
        </authorList>
    </citation>
    <scope>NUCLEOTIDE SEQUENCE [LARGE SCALE GENOMIC DNA]</scope>
    <source>
        <strain evidence="17">DSMZ 21326</strain>
    </source>
</reference>
<dbReference type="InterPro" id="IPR050612">
    <property type="entry name" value="Prok_Mopterin_Oxidored"/>
</dbReference>
<evidence type="ECO:0000256" key="10">
    <source>
        <dbReference type="ARBA" id="ARBA00049407"/>
    </source>
</evidence>
<name>E8M3U5_PHOS4</name>
<dbReference type="Pfam" id="PF01568">
    <property type="entry name" value="Molydop_binding"/>
    <property type="match status" value="1"/>
</dbReference>
<dbReference type="RefSeq" id="WP_008074698.1">
    <property type="nucleotide sequence ID" value="NZ_AEVT01000023.1"/>
</dbReference>
<dbReference type="PANTHER" id="PTHR43742:SF4">
    <property type="entry name" value="TRIMETHYLAMINE-N-OXIDE REDUCTASE 1"/>
    <property type="match status" value="1"/>
</dbReference>
<dbReference type="InterPro" id="IPR009010">
    <property type="entry name" value="Asp_de-COase-like_dom_sf"/>
</dbReference>
<dbReference type="Gene3D" id="2.40.40.20">
    <property type="match status" value="1"/>
</dbReference>
<dbReference type="Pfam" id="PF18364">
    <property type="entry name" value="Molybdopterin_N"/>
    <property type="match status" value="1"/>
</dbReference>
<dbReference type="GO" id="GO:0043546">
    <property type="term" value="F:molybdopterin cofactor binding"/>
    <property type="evidence" value="ECO:0007669"/>
    <property type="project" value="UniProtKB-UniRule"/>
</dbReference>
<dbReference type="NCBIfam" id="TIGR02164">
    <property type="entry name" value="torA"/>
    <property type="match status" value="1"/>
</dbReference>
<dbReference type="EMBL" id="AEVT01000023">
    <property type="protein sequence ID" value="EGA71288.1"/>
    <property type="molecule type" value="Genomic_DNA"/>
</dbReference>
<dbReference type="InterPro" id="IPR019546">
    <property type="entry name" value="TAT_signal_bac_arc"/>
</dbReference>
<keyword evidence="5 12" id="KW-0500">Molybdenum</keyword>
<dbReference type="FunFam" id="2.40.40.20:FF:000009">
    <property type="entry name" value="Biotin sulfoxide reductase 2"/>
    <property type="match status" value="1"/>
</dbReference>
<dbReference type="InterPro" id="IPR006311">
    <property type="entry name" value="TAT_signal"/>
</dbReference>
<evidence type="ECO:0000259" key="13">
    <source>
        <dbReference type="Pfam" id="PF00384"/>
    </source>
</evidence>
<dbReference type="PROSITE" id="PS00490">
    <property type="entry name" value="MOLYBDOPTERIN_PROK_2"/>
    <property type="match status" value="1"/>
</dbReference>
<evidence type="ECO:0000256" key="4">
    <source>
        <dbReference type="ARBA" id="ARBA00011885"/>
    </source>
</evidence>
<dbReference type="Pfam" id="PF00384">
    <property type="entry name" value="Molybdopterin"/>
    <property type="match status" value="1"/>
</dbReference>
<evidence type="ECO:0000256" key="7">
    <source>
        <dbReference type="ARBA" id="ARBA00022729"/>
    </source>
</evidence>
<dbReference type="Proteomes" id="UP000006228">
    <property type="component" value="Unassembled WGS sequence"/>
</dbReference>
<keyword evidence="9 12" id="KW-0560">Oxidoreductase</keyword>
<dbReference type="PROSITE" id="PS51318">
    <property type="entry name" value="TAT"/>
    <property type="match status" value="1"/>
</dbReference>
<dbReference type="Gene3D" id="3.40.228.10">
    <property type="entry name" value="Dimethylsulfoxide Reductase, domain 2"/>
    <property type="match status" value="1"/>
</dbReference>
<evidence type="ECO:0000256" key="8">
    <source>
        <dbReference type="ARBA" id="ARBA00022764"/>
    </source>
</evidence>
<evidence type="ECO:0000313" key="17">
    <source>
        <dbReference type="Proteomes" id="UP000006228"/>
    </source>
</evidence>
<dbReference type="InterPro" id="IPR006655">
    <property type="entry name" value="Mopterin_OxRdtase_prok_CS"/>
</dbReference>
<keyword evidence="7 12" id="KW-0732">Signal</keyword>
<dbReference type="GO" id="GO:0030288">
    <property type="term" value="C:outer membrane-bounded periplasmic space"/>
    <property type="evidence" value="ECO:0007669"/>
    <property type="project" value="TreeGrafter"/>
</dbReference>
<dbReference type="OrthoDB" id="9815647at2"/>
<dbReference type="SUPFAM" id="SSF50692">
    <property type="entry name" value="ADC-like"/>
    <property type="match status" value="1"/>
</dbReference>
<dbReference type="NCBIfam" id="NF011682">
    <property type="entry name" value="PRK15102.1"/>
    <property type="match status" value="1"/>
</dbReference>
<dbReference type="eggNOG" id="COG0243">
    <property type="taxonomic scope" value="Bacteria"/>
</dbReference>
<organism evidence="16 17">
    <name type="scientific">Vibrio sinaloensis DSM 21326</name>
    <dbReference type="NCBI Taxonomy" id="945550"/>
    <lineage>
        <taxon>Bacteria</taxon>
        <taxon>Pseudomonadati</taxon>
        <taxon>Pseudomonadota</taxon>
        <taxon>Gammaproteobacteria</taxon>
        <taxon>Vibrionales</taxon>
        <taxon>Vibrionaceae</taxon>
        <taxon>Vibrio</taxon>
        <taxon>Vibrio oreintalis group</taxon>
    </lineage>
</organism>
<dbReference type="EC" id="1.7.2.3" evidence="4 12"/>
<dbReference type="PROSITE" id="PS00932">
    <property type="entry name" value="MOLYBDOPTERIN_PROK_3"/>
    <property type="match status" value="1"/>
</dbReference>
<feature type="chain" id="PRO_5029939728" description="Trimethylamine-N-oxide reductase" evidence="12">
    <location>
        <begin position="34"/>
        <end position="820"/>
    </location>
</feature>
<dbReference type="GO" id="GO:0009061">
    <property type="term" value="P:anaerobic respiration"/>
    <property type="evidence" value="ECO:0007669"/>
    <property type="project" value="TreeGrafter"/>
</dbReference>
<dbReference type="Gene3D" id="3.90.55.10">
    <property type="entry name" value="Dimethylsulfoxide Reductase, domain 3"/>
    <property type="match status" value="1"/>
</dbReference>
<dbReference type="InterPro" id="IPR006657">
    <property type="entry name" value="MoPterin_dinucl-bd_dom"/>
</dbReference>
<keyword evidence="8 12" id="KW-0574">Periplasm</keyword>
<dbReference type="InterPro" id="IPR041954">
    <property type="entry name" value="CT_DMSOR/BSOR/TMAOR"/>
</dbReference>
<dbReference type="PANTHER" id="PTHR43742">
    <property type="entry name" value="TRIMETHYLAMINE-N-OXIDE REDUCTASE"/>
    <property type="match status" value="1"/>
</dbReference>
<evidence type="ECO:0000256" key="12">
    <source>
        <dbReference type="RuleBase" id="RU368014"/>
    </source>
</evidence>
<comment type="subcellular location">
    <subcellularLocation>
        <location evidence="2 12">Periplasm</location>
    </subcellularLocation>
</comment>
<evidence type="ECO:0000256" key="11">
    <source>
        <dbReference type="ARBA" id="ARBA00069096"/>
    </source>
</evidence>
<evidence type="ECO:0000259" key="14">
    <source>
        <dbReference type="Pfam" id="PF01568"/>
    </source>
</evidence>
<protein>
    <recommendedName>
        <fullName evidence="11 12">Trimethylamine-N-oxide reductase</fullName>
        <shortName evidence="12">TMAO reductase</shortName>
        <ecNumber evidence="4 12">1.7.2.3</ecNumber>
    </recommendedName>
</protein>
<dbReference type="SUPFAM" id="SSF53706">
    <property type="entry name" value="Formate dehydrogenase/DMSO reductase, domains 1-3"/>
    <property type="match status" value="1"/>
</dbReference>
<evidence type="ECO:0000256" key="6">
    <source>
        <dbReference type="ARBA" id="ARBA00022723"/>
    </source>
</evidence>
<comment type="caution">
    <text evidence="16">The sequence shown here is derived from an EMBL/GenBank/DDBJ whole genome shotgun (WGS) entry which is preliminary data.</text>
</comment>
<dbReference type="AlphaFoldDB" id="E8M3U5"/>
<dbReference type="InterPro" id="IPR011887">
    <property type="entry name" value="TorA"/>
</dbReference>
<comment type="cofactor">
    <cofactor evidence="12">
        <name>Mo-bis(molybdopterin guanine dinucleotide)</name>
        <dbReference type="ChEBI" id="CHEBI:60539"/>
    </cofactor>
    <text evidence="12">Binds 1 molybdenum-bis(molybdopterin guanine dinucleotide) (Mo-bis-MGD) cofactor per subunit.</text>
</comment>
<evidence type="ECO:0000259" key="15">
    <source>
        <dbReference type="Pfam" id="PF18364"/>
    </source>
</evidence>
<evidence type="ECO:0000256" key="9">
    <source>
        <dbReference type="ARBA" id="ARBA00023002"/>
    </source>
</evidence>
<feature type="domain" description="Molybdopterin oxidoreductase" evidence="13">
    <location>
        <begin position="87"/>
        <end position="560"/>
    </location>
</feature>
<dbReference type="GO" id="GO:0009055">
    <property type="term" value="F:electron transfer activity"/>
    <property type="evidence" value="ECO:0007669"/>
    <property type="project" value="TreeGrafter"/>
</dbReference>
<dbReference type="CDD" id="cd02793">
    <property type="entry name" value="MopB_CT_DMSOR-BSOR-TMAOR"/>
    <property type="match status" value="1"/>
</dbReference>
<dbReference type="GeneID" id="95568315"/>
<dbReference type="GO" id="GO:0030151">
    <property type="term" value="F:molybdenum ion binding"/>
    <property type="evidence" value="ECO:0007669"/>
    <property type="project" value="UniProtKB-UniRule"/>
</dbReference>
<comment type="PTM">
    <text evidence="12">Exported by the Tat system.</text>
</comment>
<dbReference type="InterPro" id="IPR006656">
    <property type="entry name" value="Mopterin_OxRdtase"/>
</dbReference>
<gene>
    <name evidence="12" type="primary">torA</name>
    <name evidence="16" type="ORF">VISI1226_13231</name>
</gene>
<dbReference type="NCBIfam" id="TIGR01409">
    <property type="entry name" value="TAT_signal_seq"/>
    <property type="match status" value="1"/>
</dbReference>
<evidence type="ECO:0000256" key="2">
    <source>
        <dbReference type="ARBA" id="ARBA00004418"/>
    </source>
</evidence>
<dbReference type="GO" id="GO:0050626">
    <property type="term" value="F:trimethylamine-N-oxide reductase (cytochrome c) activity"/>
    <property type="evidence" value="ECO:0007669"/>
    <property type="project" value="UniProtKB-UniRule"/>
</dbReference>
<feature type="signal peptide" evidence="12">
    <location>
        <begin position="1"/>
        <end position="33"/>
    </location>
</feature>
<proteinExistence type="inferred from homology"/>
<evidence type="ECO:0000313" key="16">
    <source>
        <dbReference type="EMBL" id="EGA71288.1"/>
    </source>
</evidence>
<accession>E8M3U5</accession>
<comment type="similarity">
    <text evidence="3 12">Belongs to the prokaryotic molybdopterin-containing oxidoreductase family.</text>
</comment>
<comment type="catalytic activity">
    <reaction evidence="10 12">
        <text>trimethylamine + 2 Fe(III)-[cytochrome c] + H2O = trimethylamine N-oxide + 2 Fe(II)-[cytochrome c] + 3 H(+)</text>
        <dbReference type="Rhea" id="RHEA:24236"/>
        <dbReference type="Rhea" id="RHEA-COMP:10350"/>
        <dbReference type="Rhea" id="RHEA-COMP:14399"/>
        <dbReference type="ChEBI" id="CHEBI:15377"/>
        <dbReference type="ChEBI" id="CHEBI:15378"/>
        <dbReference type="ChEBI" id="CHEBI:15724"/>
        <dbReference type="ChEBI" id="CHEBI:29033"/>
        <dbReference type="ChEBI" id="CHEBI:29034"/>
        <dbReference type="ChEBI" id="CHEBI:58389"/>
        <dbReference type="EC" id="1.7.2.3"/>
    </reaction>
</comment>
<evidence type="ECO:0000256" key="5">
    <source>
        <dbReference type="ARBA" id="ARBA00022505"/>
    </source>
</evidence>
<evidence type="ECO:0000256" key="3">
    <source>
        <dbReference type="ARBA" id="ARBA00010312"/>
    </source>
</evidence>
<feature type="domain" description="Molybdopterin oxidoreductase N-terminal" evidence="15">
    <location>
        <begin position="43"/>
        <end position="83"/>
    </location>
</feature>
<dbReference type="InterPro" id="IPR041460">
    <property type="entry name" value="Molybdopterin_N"/>
</dbReference>
<comment type="function">
    <text evidence="1 12">Reduces trimethylamine-N-oxide (TMAO) into trimethylamine; an anaerobic reaction coupled to energy-yielding reactions.</text>
</comment>
<evidence type="ECO:0000256" key="1">
    <source>
        <dbReference type="ARBA" id="ARBA00003013"/>
    </source>
</evidence>
<feature type="domain" description="Molybdopterin dinucleotide-binding" evidence="14">
    <location>
        <begin position="676"/>
        <end position="796"/>
    </location>
</feature>
<sequence>MAITRRSFLKGVATTSAASVIGPSLLASASANAAESTGTWKVSGSHWGAFRAHIYAGKVQEIKPLESDTNPTDMINGIKGIIYSPSRVRYPMVRLDWLKKHKYSAETRGDNRFIRVTWDEALDLFYRELERVQKDYGPWALHAGQTGWRQTGQFHSCTSHMQRAVNMHGNFITKVGDYSTGAGQTILPYVLGSTEVYAQGTSWSEILENSDNIVLWANDPVKNLQVGWNCETHQSFPYLEQLKEKVAKGEINVLSVDPVKNKTQRFLQNDHLYINPMTDVAFMLSVAHVLYNEDLYDKEFIKTYCLGFEDFIKYVQGETKDKVVKTPEWAEEICGVKADKIREFARMLVNGRTQILMGWCIQRQEHGEQPYWAAAVVAAMVGQIGLPGGGISYGHHYSGIGVPSTGFAAPGGFPRNLDTGSKPKWDNNDFNGYSRTIPVARWIDCLLEPGKEIRYNGTKVKLPGYKMMVISGNNPWHHHQDRNRMKKAFKQLQTVVTVEFAWTATCRFSDIVLPACTQFERNDIDVYGSYSGKGLIAMHRLVDPLFQSKTDFEIFTELTRRFGRHNEYTRGMDEMQWVRSLYDDCRAANKAKFDMPEFDEFWEKSVLDFGEGSPWVRHADFRKDPEINALGTPSGFIEITSRKIGRYGYEHCQEHPMWFEKTERSHGGPGSDKFPYWLQSCHPDKRLHSQMCESEEFRATYAVQGREPVYINPQDAKAKGIKDGDLVRVYNDRGQLLAGAVLTDSYPRGVIRIEEGAWYGPLNEKEGAICTYGDPNTLTMDIGSSELAQATSANTCIVEFEKFTGKVPPVTSFGGPIEVA</sequence>
<keyword evidence="6 12" id="KW-0479">Metal-binding</keyword>
<dbReference type="Gene3D" id="3.40.50.740">
    <property type="match status" value="1"/>
</dbReference>